<dbReference type="EMBL" id="JAWLUK010000004">
    <property type="protein sequence ID" value="MDV7176618.1"/>
    <property type="molecule type" value="Genomic_DNA"/>
</dbReference>
<sequence length="196" mass="20619">MSPAAPRTDHTHVLLLRGINVGRSNRVGKDTLIRWAQAAGGEAVTTHLASGNVLFRASSDAAAEGVRQGFARRAREEGGLDVPVVLVDVGTLRRALELHDALPWAGGEPKRTQLTVLEDDPAPEAAAALAALDHGDDRPAGPDRTALEGRLLWMRCAAGVADSPLTPARLDRALGVRGTARNLTTVRVLAGLPSED</sequence>
<comment type="caution">
    <text evidence="1">The sequence shown here is derived from an EMBL/GenBank/DDBJ whole genome shotgun (WGS) entry which is preliminary data.</text>
</comment>
<reference evidence="1" key="1">
    <citation type="submission" date="2023-10" db="EMBL/GenBank/DDBJ databases">
        <title>Development of a sustainable strategy for remediation of hydrocarbon-contaminated territories based on the waste exchange concept.</title>
        <authorList>
            <person name="Krivoruchko A."/>
        </authorList>
    </citation>
    <scope>NUCLEOTIDE SEQUENCE</scope>
    <source>
        <strain evidence="1">IEGM 1325</strain>
    </source>
</reference>
<dbReference type="Pfam" id="PF08002">
    <property type="entry name" value="DUF1697"/>
    <property type="match status" value="1"/>
</dbReference>
<dbReference type="AlphaFoldDB" id="A0AAP5T5W3"/>
<gene>
    <name evidence="1" type="ORF">R4064_03020</name>
</gene>
<dbReference type="SUPFAM" id="SSF160379">
    <property type="entry name" value="SP0830-like"/>
    <property type="match status" value="1"/>
</dbReference>
<evidence type="ECO:0000313" key="2">
    <source>
        <dbReference type="Proteomes" id="UP001185728"/>
    </source>
</evidence>
<dbReference type="PANTHER" id="PTHR36439">
    <property type="entry name" value="BLL4334 PROTEIN"/>
    <property type="match status" value="1"/>
</dbReference>
<name>A0AAP5T5W3_9MICC</name>
<dbReference type="PANTHER" id="PTHR36439:SF1">
    <property type="entry name" value="DUF1697 DOMAIN-CONTAINING PROTEIN"/>
    <property type="match status" value="1"/>
</dbReference>
<proteinExistence type="predicted"/>
<dbReference type="InterPro" id="IPR012545">
    <property type="entry name" value="DUF1697"/>
</dbReference>
<evidence type="ECO:0000313" key="1">
    <source>
        <dbReference type="EMBL" id="MDV7176618.1"/>
    </source>
</evidence>
<accession>A0AAP5T5W3</accession>
<organism evidence="1 2">
    <name type="scientific">Micrococcus yunnanensis</name>
    <dbReference type="NCBI Taxonomy" id="566027"/>
    <lineage>
        <taxon>Bacteria</taxon>
        <taxon>Bacillati</taxon>
        <taxon>Actinomycetota</taxon>
        <taxon>Actinomycetes</taxon>
        <taxon>Micrococcales</taxon>
        <taxon>Micrococcaceae</taxon>
        <taxon>Micrococcus</taxon>
    </lineage>
</organism>
<protein>
    <submittedName>
        <fullName evidence="1">DUF1697 domain-containing protein</fullName>
    </submittedName>
</protein>
<dbReference type="RefSeq" id="WP_044659816.1">
    <property type="nucleotide sequence ID" value="NZ_CP097650.1"/>
</dbReference>
<dbReference type="Gene3D" id="3.30.70.1280">
    <property type="entry name" value="SP0830-like domains"/>
    <property type="match status" value="1"/>
</dbReference>
<dbReference type="Proteomes" id="UP001185728">
    <property type="component" value="Unassembled WGS sequence"/>
</dbReference>